<evidence type="ECO:0008006" key="4">
    <source>
        <dbReference type="Google" id="ProtNLM"/>
    </source>
</evidence>
<dbReference type="OMA" id="KFYKMQC"/>
<proteinExistence type="predicted"/>
<dbReference type="InParanoid" id="G0MAL8"/>
<protein>
    <recommendedName>
        <fullName evidence="4">DUF19 domain-containing protein</fullName>
    </recommendedName>
</protein>
<sequence>MKHFMIFAVFLLPIVNGFMLSDCYEKVLVPCKTKHENVLKFMNEMTSELPPLTDAVNKQEKTCRDVMRDGVINKTVFFESKSCLLSIAKEKCIPEDFAFFYGNYDELMGLYTKKPENDFCDSAYDKFYKMQCKQMESGIKKSMKNLNALSWADSDVKELVRGLKDYQKCAEKSCEFYEKEKKESEVLADALENIEIDMKTTFEQYPHLLKYKCMETGSFAHIASGYYACKIDEQKKNKNCVKSAIASFCQKDVIAEFEDM</sequence>
<keyword evidence="3" id="KW-1185">Reference proteome</keyword>
<evidence type="ECO:0000256" key="1">
    <source>
        <dbReference type="SAM" id="SignalP"/>
    </source>
</evidence>
<accession>G0MAL8</accession>
<keyword evidence="1" id="KW-0732">Signal</keyword>
<feature type="signal peptide" evidence="1">
    <location>
        <begin position="1"/>
        <end position="17"/>
    </location>
</feature>
<evidence type="ECO:0000313" key="2">
    <source>
        <dbReference type="EMBL" id="EGT40303.1"/>
    </source>
</evidence>
<feature type="chain" id="PRO_5003402946" description="DUF19 domain-containing protein" evidence="1">
    <location>
        <begin position="18"/>
        <end position="260"/>
    </location>
</feature>
<dbReference type="EMBL" id="GL379788">
    <property type="protein sequence ID" value="EGT40303.1"/>
    <property type="molecule type" value="Genomic_DNA"/>
</dbReference>
<reference evidence="3" key="1">
    <citation type="submission" date="2011-07" db="EMBL/GenBank/DDBJ databases">
        <authorList>
            <consortium name="Caenorhabditis brenneri Sequencing and Analysis Consortium"/>
            <person name="Wilson R.K."/>
        </authorList>
    </citation>
    <scope>NUCLEOTIDE SEQUENCE [LARGE SCALE GENOMIC DNA]</scope>
    <source>
        <strain evidence="3">PB2801</strain>
    </source>
</reference>
<dbReference type="eggNOG" id="ENOG502TJ41">
    <property type="taxonomic scope" value="Eukaryota"/>
</dbReference>
<dbReference type="PANTHER" id="PTHR31897">
    <property type="entry name" value="PROTEIN CBG17011-RELATED"/>
    <property type="match status" value="1"/>
</dbReference>
<gene>
    <name evidence="2" type="ORF">CAEBREN_14186</name>
</gene>
<evidence type="ECO:0000313" key="3">
    <source>
        <dbReference type="Proteomes" id="UP000008068"/>
    </source>
</evidence>
<dbReference type="PANTHER" id="PTHR31897:SF12">
    <property type="entry name" value="DUF19 DOMAIN-CONTAINING PROTEIN"/>
    <property type="match status" value="1"/>
</dbReference>
<dbReference type="HOGENOM" id="CLU_1070504_0_0_1"/>
<dbReference type="AlphaFoldDB" id="G0MAL8"/>
<organism evidence="3">
    <name type="scientific">Caenorhabditis brenneri</name>
    <name type="common">Nematode worm</name>
    <dbReference type="NCBI Taxonomy" id="135651"/>
    <lineage>
        <taxon>Eukaryota</taxon>
        <taxon>Metazoa</taxon>
        <taxon>Ecdysozoa</taxon>
        <taxon>Nematoda</taxon>
        <taxon>Chromadorea</taxon>
        <taxon>Rhabditida</taxon>
        <taxon>Rhabditina</taxon>
        <taxon>Rhabditomorpha</taxon>
        <taxon>Rhabditoidea</taxon>
        <taxon>Rhabditidae</taxon>
        <taxon>Peloderinae</taxon>
        <taxon>Caenorhabditis</taxon>
    </lineage>
</organism>
<dbReference type="Proteomes" id="UP000008068">
    <property type="component" value="Unassembled WGS sequence"/>
</dbReference>
<name>G0MAL8_CAEBE</name>